<dbReference type="OrthoDB" id="8195456at2759"/>
<sequence>MLFCSKMVDQSETSNANLEDITKALEDMDSLDIKLFNDTFKNSNSNSVLKDFNIQSDGEIKKKVIFKDSNEDDLLTDLLSDEEISVKEGKNLFTSNIKSNLMEDLFKIKNPVTSANIRSNNELGFHFEQAEANRLSSQKLSDYSISENNFASQNESIKDIDTQKLKNVSRNEEDILTSLIDKSDVIDKTRRPSLIKHLFENQSNLSNVMDSIIPKNNKKIELETKAQSTNTIHESKLDTTNVSTRSFTKESRRGRRSTKIVNDPLGLLSTDLLLDQSPELVSNGNVPPKNSIIQNTKTEKDLPEWLGGSKKLEDNKSEIRMEAIAEIDKIDTSKKKVEIHDANSTINLKPSGANDLGDASIFPEHFTLLYSTQLNQQNALVNMQQQEHELRTAAILSQQNEQLNKISSAQHSMLHNQEEQFNALLKLQFEKQLLLEKQIKMQQERINQYIHVLMTQPGSVSSTTSIYTSCKSDLCEEEKKFVNEIKEMKDIIKRLEGEKSKLENKLSIIDEKYNNEISFQAEFYERQISFLKDSITKSEERVKQEIAYLETDYITKFEKLRDEKLQLENQYKEEIHNLKVKCFIPLIIPNKHAQHIEELCKLHSENVTLLQREYYNIIESISKAKQIEAQMIETMTTRKTDIEDILQKANVIIEGMVENKNRLEIKHNEIMESETKILKLQEDDIKAQKHELKYQNSVLEEHRNKFIETTEKFDTHLTQLITELQKQSTLYTQATETLQKKTTNLLREKELFEEKMKWERDYMQALKEAWVKEQEKQLKLLAEEKEVIATEKTHLEVLNKLKSNSGETIELELETAIKTAQDANASASREKLKWQEKINELNVYKEILQDKENLLILHAKELEYLTQSALTKKEEGVKALKNAKHLENQNKEKFNQLQIQIQALMEREKKVATEKYNVTKDKIKGVLSAYETERPERDVSHNFQNEIIPSSGIQSKSEITTELMNIVDPNLIMLKLNINDDFKSINKYM</sequence>
<evidence type="ECO:0000256" key="1">
    <source>
        <dbReference type="SAM" id="Coils"/>
    </source>
</evidence>
<gene>
    <name evidence="4" type="primary">LOC100648963</name>
</gene>
<dbReference type="Pfam" id="PF21007">
    <property type="entry name" value="FBF1"/>
    <property type="match status" value="1"/>
</dbReference>
<dbReference type="InterPro" id="IPR033561">
    <property type="entry name" value="FBF1"/>
</dbReference>
<dbReference type="GO" id="GO:0090162">
    <property type="term" value="P:establishment of epithelial cell polarity"/>
    <property type="evidence" value="ECO:0007669"/>
    <property type="project" value="InterPro"/>
</dbReference>
<dbReference type="AlphaFoldDB" id="A0A9C6SCP6"/>
<dbReference type="Proteomes" id="UP000835206">
    <property type="component" value="Chromosome 1"/>
</dbReference>
<accession>A0A9C6SCP6</accession>
<proteinExistence type="predicted"/>
<dbReference type="GO" id="GO:0097539">
    <property type="term" value="C:ciliary transition fiber"/>
    <property type="evidence" value="ECO:0007669"/>
    <property type="project" value="InterPro"/>
</dbReference>
<feature type="coiled-coil region" evidence="1">
    <location>
        <begin position="478"/>
        <end position="577"/>
    </location>
</feature>
<dbReference type="InterPro" id="IPR049390">
    <property type="entry name" value="FBF1_C"/>
</dbReference>
<dbReference type="PANTHER" id="PTHR33689">
    <property type="entry name" value="FAS-BINDING FACTOR 1"/>
    <property type="match status" value="1"/>
</dbReference>
<protein>
    <submittedName>
        <fullName evidence="4">GRIP and coiled-coil domain-containing protein 2 isoform X1</fullName>
    </submittedName>
</protein>
<evidence type="ECO:0000313" key="4">
    <source>
        <dbReference type="RefSeq" id="XP_048264200.1"/>
    </source>
</evidence>
<reference evidence="4" key="1">
    <citation type="submission" date="2025-08" db="UniProtKB">
        <authorList>
            <consortium name="RefSeq"/>
        </authorList>
    </citation>
    <scope>IDENTIFICATION</scope>
</reference>
<feature type="domain" description="Fas-binding factor 1 C-terminal" evidence="2">
    <location>
        <begin position="495"/>
        <end position="922"/>
    </location>
</feature>
<evidence type="ECO:0000259" key="2">
    <source>
        <dbReference type="Pfam" id="PF21007"/>
    </source>
</evidence>
<keyword evidence="3" id="KW-1185">Reference proteome</keyword>
<organism evidence="3 4">
    <name type="scientific">Bombus terrestris</name>
    <name type="common">Buff-tailed bumblebee</name>
    <name type="synonym">Apis terrestris</name>
    <dbReference type="NCBI Taxonomy" id="30195"/>
    <lineage>
        <taxon>Eukaryota</taxon>
        <taxon>Metazoa</taxon>
        <taxon>Ecdysozoa</taxon>
        <taxon>Arthropoda</taxon>
        <taxon>Hexapoda</taxon>
        <taxon>Insecta</taxon>
        <taxon>Pterygota</taxon>
        <taxon>Neoptera</taxon>
        <taxon>Endopterygota</taxon>
        <taxon>Hymenoptera</taxon>
        <taxon>Apocrita</taxon>
        <taxon>Aculeata</taxon>
        <taxon>Apoidea</taxon>
        <taxon>Anthophila</taxon>
        <taxon>Apidae</taxon>
        <taxon>Bombus</taxon>
        <taxon>Bombus</taxon>
    </lineage>
</organism>
<dbReference type="PANTHER" id="PTHR33689:SF1">
    <property type="entry name" value="FAS-BINDING FACTOR 1"/>
    <property type="match status" value="1"/>
</dbReference>
<name>A0A9C6SCP6_BOMTE</name>
<dbReference type="GO" id="GO:0005814">
    <property type="term" value="C:centriole"/>
    <property type="evidence" value="ECO:0007669"/>
    <property type="project" value="TreeGrafter"/>
</dbReference>
<keyword evidence="1" id="KW-0175">Coiled coil</keyword>
<evidence type="ECO:0000313" key="3">
    <source>
        <dbReference type="Proteomes" id="UP000835206"/>
    </source>
</evidence>
<dbReference type="GO" id="GO:0060271">
    <property type="term" value="P:cilium assembly"/>
    <property type="evidence" value="ECO:0007669"/>
    <property type="project" value="InterPro"/>
</dbReference>
<dbReference type="CTD" id="39330"/>
<dbReference type="GO" id="GO:0036064">
    <property type="term" value="C:ciliary basal body"/>
    <property type="evidence" value="ECO:0007669"/>
    <property type="project" value="TreeGrafter"/>
</dbReference>
<dbReference type="RefSeq" id="XP_048264200.1">
    <property type="nucleotide sequence ID" value="XM_048408243.1"/>
</dbReference>
<dbReference type="GeneID" id="100648963"/>
<dbReference type="KEGG" id="bter:100648963"/>